<evidence type="ECO:0000313" key="3">
    <source>
        <dbReference type="Proteomes" id="UP000675920"/>
    </source>
</evidence>
<organism evidence="3 4">
    <name type="scientific">Derxia gummosa DSM 723</name>
    <dbReference type="NCBI Taxonomy" id="1121388"/>
    <lineage>
        <taxon>Bacteria</taxon>
        <taxon>Pseudomonadati</taxon>
        <taxon>Pseudomonadota</taxon>
        <taxon>Betaproteobacteria</taxon>
        <taxon>Burkholderiales</taxon>
        <taxon>Alcaligenaceae</taxon>
        <taxon>Derxia</taxon>
    </lineage>
</organism>
<keyword evidence="2" id="KW-0472">Membrane</keyword>
<protein>
    <submittedName>
        <fullName evidence="4">Uncharacterized protein</fullName>
    </submittedName>
</protein>
<dbReference type="Proteomes" id="UP000675920">
    <property type="component" value="Unplaced"/>
</dbReference>
<feature type="region of interest" description="Disordered" evidence="1">
    <location>
        <begin position="1"/>
        <end position="48"/>
    </location>
</feature>
<feature type="transmembrane region" description="Helical" evidence="2">
    <location>
        <begin position="59"/>
        <end position="81"/>
    </location>
</feature>
<dbReference type="AlphaFoldDB" id="A0A8B6XCS3"/>
<evidence type="ECO:0000256" key="1">
    <source>
        <dbReference type="SAM" id="MobiDB-lite"/>
    </source>
</evidence>
<feature type="region of interest" description="Disordered" evidence="1">
    <location>
        <begin position="75"/>
        <end position="97"/>
    </location>
</feature>
<keyword evidence="2" id="KW-0812">Transmembrane</keyword>
<proteinExistence type="predicted"/>
<accession>A0A8B6XCS3</accession>
<keyword evidence="2" id="KW-1133">Transmembrane helix</keyword>
<dbReference type="RefSeq" id="WP_156924480.1">
    <property type="nucleotide sequence ID" value="NZ_AXWS01000018.1"/>
</dbReference>
<evidence type="ECO:0000313" key="4">
    <source>
        <dbReference type="RefSeq" id="WP_156924480.1"/>
    </source>
</evidence>
<sequence length="97" mass="10051">MHTFAASAPRRAEGDGYTRWQSRVAAQESGSAPALNFGHGHAGSASRRTDMVCDKAARAWRVATASVIALTLAATGGAAAAQERRPGRRGSSNGVTR</sequence>
<reference evidence="4" key="1">
    <citation type="submission" date="2025-08" db="UniProtKB">
        <authorList>
            <consortium name="RefSeq"/>
        </authorList>
    </citation>
    <scope>IDENTIFICATION</scope>
</reference>
<evidence type="ECO:0000256" key="2">
    <source>
        <dbReference type="SAM" id="Phobius"/>
    </source>
</evidence>
<keyword evidence="3" id="KW-1185">Reference proteome</keyword>
<name>A0A8B6XCS3_9BURK</name>